<organism evidence="2 3">
    <name type="scientific">Rhizobium leguminosarum</name>
    <dbReference type="NCBI Taxonomy" id="384"/>
    <lineage>
        <taxon>Bacteria</taxon>
        <taxon>Pseudomonadati</taxon>
        <taxon>Pseudomonadota</taxon>
        <taxon>Alphaproteobacteria</taxon>
        <taxon>Hyphomicrobiales</taxon>
        <taxon>Rhizobiaceae</taxon>
        <taxon>Rhizobium/Agrobacterium group</taxon>
        <taxon>Rhizobium</taxon>
    </lineage>
</organism>
<evidence type="ECO:0000313" key="3">
    <source>
        <dbReference type="Proteomes" id="UP000292974"/>
    </source>
</evidence>
<dbReference type="EMBL" id="SIOP01000001">
    <property type="protein sequence ID" value="TAY51203.1"/>
    <property type="molecule type" value="Genomic_DNA"/>
</dbReference>
<sequence>MLQHFEFVHNFVLGTTSLPDRYSSSWDAPQCRCYTLKIPSANSSIIIKRSLQKRGKSTEILNQNEVLLSFSKLSHQDAIRIFARRLLRRKRFTAKIAPCLTATHPVQAPPAPTGISRPKKLATTVGGAMTSASPQAYQVPAESVPDHRE</sequence>
<evidence type="ECO:0000313" key="2">
    <source>
        <dbReference type="EMBL" id="TAY51203.1"/>
    </source>
</evidence>
<accession>A0A7M3DR97</accession>
<dbReference type="AlphaFoldDB" id="A0A7M3DR97"/>
<feature type="region of interest" description="Disordered" evidence="1">
    <location>
        <begin position="107"/>
        <end position="149"/>
    </location>
</feature>
<proteinExistence type="predicted"/>
<gene>
    <name evidence="2" type="ORF">ELH90_05555</name>
</gene>
<dbReference type="Proteomes" id="UP000292974">
    <property type="component" value="Unassembled WGS sequence"/>
</dbReference>
<name>A0A7M3DR97_RHILE</name>
<evidence type="ECO:0000256" key="1">
    <source>
        <dbReference type="SAM" id="MobiDB-lite"/>
    </source>
</evidence>
<reference evidence="2 3" key="1">
    <citation type="submission" date="2019-02" db="EMBL/GenBank/DDBJ databases">
        <title>The genomic architecture of introgression among sibling species of bacteria.</title>
        <authorList>
            <person name="Cavassim M.I.A."/>
            <person name="Moeskjaer S."/>
            <person name="Moslemi C."/>
            <person name="Fields B."/>
            <person name="Bachmann A."/>
            <person name="Vilhjalmsson B."/>
            <person name="Schierup M.H."/>
            <person name="Young J.P.W."/>
            <person name="Andersen S.U."/>
        </authorList>
    </citation>
    <scope>NUCLEOTIDE SEQUENCE [LARGE SCALE GENOMIC DNA]</scope>
    <source>
        <strain evidence="2 3">SM135B</strain>
    </source>
</reference>
<comment type="caution">
    <text evidence="2">The sequence shown here is derived from an EMBL/GenBank/DDBJ whole genome shotgun (WGS) entry which is preliminary data.</text>
</comment>
<dbReference type="RefSeq" id="WP_130715992.1">
    <property type="nucleotide sequence ID" value="NZ_SIOP01000001.1"/>
</dbReference>
<protein>
    <submittedName>
        <fullName evidence="2">Uncharacterized protein</fullName>
    </submittedName>
</protein>